<evidence type="ECO:0000256" key="4">
    <source>
        <dbReference type="ARBA" id="ARBA00023274"/>
    </source>
</evidence>
<proteinExistence type="inferred from homology"/>
<feature type="region of interest" description="Disordered" evidence="6">
    <location>
        <begin position="65"/>
        <end position="92"/>
    </location>
</feature>
<dbReference type="Gene3D" id="2.40.50.140">
    <property type="entry name" value="Nucleic acid-binding proteins"/>
    <property type="match status" value="1"/>
</dbReference>
<dbReference type="GO" id="GO:0006412">
    <property type="term" value="P:translation"/>
    <property type="evidence" value="ECO:0007669"/>
    <property type="project" value="InterPro"/>
</dbReference>
<organism evidence="7 8">
    <name type="scientific">Nelumbo nucifera</name>
    <name type="common">Sacred lotus</name>
    <dbReference type="NCBI Taxonomy" id="4432"/>
    <lineage>
        <taxon>Eukaryota</taxon>
        <taxon>Viridiplantae</taxon>
        <taxon>Streptophyta</taxon>
        <taxon>Embryophyta</taxon>
        <taxon>Tracheophyta</taxon>
        <taxon>Spermatophyta</taxon>
        <taxon>Magnoliopsida</taxon>
        <taxon>Proteales</taxon>
        <taxon>Nelumbonaceae</taxon>
        <taxon>Nelumbo</taxon>
    </lineage>
</organism>
<evidence type="ECO:0000313" key="7">
    <source>
        <dbReference type="EMBL" id="DAD35530.1"/>
    </source>
</evidence>
<evidence type="ECO:0000313" key="8">
    <source>
        <dbReference type="Proteomes" id="UP000607653"/>
    </source>
</evidence>
<keyword evidence="3" id="KW-0689">Ribosomal protein</keyword>
<dbReference type="CDD" id="cd00364">
    <property type="entry name" value="Ribosomal_uS17"/>
    <property type="match status" value="1"/>
</dbReference>
<evidence type="ECO:0000256" key="3">
    <source>
        <dbReference type="ARBA" id="ARBA00022980"/>
    </source>
</evidence>
<evidence type="ECO:0000256" key="5">
    <source>
        <dbReference type="ARBA" id="ARBA00035308"/>
    </source>
</evidence>
<evidence type="ECO:0000256" key="1">
    <source>
        <dbReference type="ARBA" id="ARBA00010254"/>
    </source>
</evidence>
<keyword evidence="4" id="KW-0687">Ribonucleoprotein</keyword>
<dbReference type="InterPro" id="IPR000266">
    <property type="entry name" value="Ribosomal_uS17"/>
</dbReference>
<dbReference type="InterPro" id="IPR012340">
    <property type="entry name" value="NA-bd_OB-fold"/>
</dbReference>
<sequence>MKSLQGRVVCVTNDKTVSVEVVRLAPHPKYKWRVRKKKKYQSHDPDNRFKVGDFVQLEKSIPISKTTAKNMPKPIEAVPEELGLPLESEKSE</sequence>
<name>A0A822YSR8_NELNU</name>
<keyword evidence="2" id="KW-0809">Transit peptide</keyword>
<evidence type="ECO:0000256" key="6">
    <source>
        <dbReference type="SAM" id="MobiDB-lite"/>
    </source>
</evidence>
<gene>
    <name evidence="7" type="ORF">HUJ06_006170</name>
</gene>
<comment type="caution">
    <text evidence="7">The sequence shown here is derived from an EMBL/GenBank/DDBJ whole genome shotgun (WGS) entry which is preliminary data.</text>
</comment>
<protein>
    <recommendedName>
        <fullName evidence="5">30S ribosomal protein S17, chloroplastic</fullName>
    </recommendedName>
</protein>
<dbReference type="GO" id="GO:1990904">
    <property type="term" value="C:ribonucleoprotein complex"/>
    <property type="evidence" value="ECO:0007669"/>
    <property type="project" value="UniProtKB-KW"/>
</dbReference>
<dbReference type="Proteomes" id="UP000607653">
    <property type="component" value="Unassembled WGS sequence"/>
</dbReference>
<keyword evidence="8" id="KW-1185">Reference proteome</keyword>
<evidence type="ECO:0000256" key="2">
    <source>
        <dbReference type="ARBA" id="ARBA00022946"/>
    </source>
</evidence>
<reference evidence="7 8" key="1">
    <citation type="journal article" date="2020" name="Mol. Biol. Evol.">
        <title>Distinct Expression and Methylation Patterns for Genes with Different Fates following a Single Whole-Genome Duplication in Flowering Plants.</title>
        <authorList>
            <person name="Shi T."/>
            <person name="Rahmani R.S."/>
            <person name="Gugger P.F."/>
            <person name="Wang M."/>
            <person name="Li H."/>
            <person name="Zhang Y."/>
            <person name="Li Z."/>
            <person name="Wang Q."/>
            <person name="Van de Peer Y."/>
            <person name="Marchal K."/>
            <person name="Chen J."/>
        </authorList>
    </citation>
    <scope>NUCLEOTIDE SEQUENCE [LARGE SCALE GENOMIC DNA]</scope>
    <source>
        <tissue evidence="7">Leaf</tissue>
    </source>
</reference>
<dbReference type="GO" id="GO:0003735">
    <property type="term" value="F:structural constituent of ribosome"/>
    <property type="evidence" value="ECO:0007669"/>
    <property type="project" value="InterPro"/>
</dbReference>
<dbReference type="GO" id="GO:0005840">
    <property type="term" value="C:ribosome"/>
    <property type="evidence" value="ECO:0007669"/>
    <property type="project" value="UniProtKB-KW"/>
</dbReference>
<accession>A0A822YSR8</accession>
<dbReference type="SUPFAM" id="SSF50249">
    <property type="entry name" value="Nucleic acid-binding proteins"/>
    <property type="match status" value="1"/>
</dbReference>
<dbReference type="AlphaFoldDB" id="A0A822YSR8"/>
<dbReference type="PANTHER" id="PTHR10744:SF7">
    <property type="entry name" value="SMALL RIBOSOMAL SUBUNIT PROTEIN US17C"/>
    <property type="match status" value="1"/>
</dbReference>
<dbReference type="Pfam" id="PF00366">
    <property type="entry name" value="Ribosomal_S17"/>
    <property type="match status" value="1"/>
</dbReference>
<comment type="similarity">
    <text evidence="1">Belongs to the universal ribosomal protein uS17 family.</text>
</comment>
<dbReference type="EMBL" id="DUZY01000004">
    <property type="protein sequence ID" value="DAD35530.1"/>
    <property type="molecule type" value="Genomic_DNA"/>
</dbReference>
<dbReference type="PANTHER" id="PTHR10744">
    <property type="entry name" value="40S RIBOSOMAL PROTEIN S11 FAMILY MEMBER"/>
    <property type="match status" value="1"/>
</dbReference>